<feature type="domain" description="Ribonuclease H1 N-terminal" evidence="3">
    <location>
        <begin position="10"/>
        <end position="48"/>
    </location>
</feature>
<dbReference type="Pfam" id="PF01693">
    <property type="entry name" value="Cauli_VI"/>
    <property type="match status" value="1"/>
</dbReference>
<keyword evidence="1" id="KW-0067">ATP-binding</keyword>
<comment type="catalytic activity">
    <reaction evidence="1">
        <text>ATP + H2O = ADP + phosphate + H(+)</text>
        <dbReference type="Rhea" id="RHEA:13065"/>
        <dbReference type="ChEBI" id="CHEBI:15377"/>
        <dbReference type="ChEBI" id="CHEBI:15378"/>
        <dbReference type="ChEBI" id="CHEBI:30616"/>
        <dbReference type="ChEBI" id="CHEBI:43474"/>
        <dbReference type="ChEBI" id="CHEBI:456216"/>
        <dbReference type="EC" id="5.6.2.3"/>
    </reaction>
</comment>
<dbReference type="InterPro" id="IPR027417">
    <property type="entry name" value="P-loop_NTPase"/>
</dbReference>
<sequence>MAKSRNAAWVVFRGRKPGVYSSWDETNEQVTGFSNGEQYGFKTFLEASLAWEEWQRKITAMVAASAPPPAPQQPPQPYKNPARAWQESLIPVPSWIKPPARPQTSVGARPADASQDPWQPSTSQPAPYYYDPPPLPEPLMPGNSNIRRLADNTIYYPQLQSPPQTSQDSSSPLLLSRHFTNLPKPAGYIDIAYPSPPPPEFIPAIKRSASYVDLTDEFDNEEPVTKRVMQEVPGFTEASAPVVLTAEERYELDQLERRPKPKPIHDETKIELSPEQEEVVNLAMQKNNIFLTGAAGCGKTVTLKEILARLKKKKTGGNAQVVAPTGIAALPLEGKTTYSFAGVSGNLLKGAGRRSNLSGSGIQTLCGKALMNYLRSRRLASSKLLMIWTSLLSKSVPVRLLGLI</sequence>
<keyword evidence="1" id="KW-0547">Nucleotide-binding</keyword>
<dbReference type="GO" id="GO:0000723">
    <property type="term" value="P:telomere maintenance"/>
    <property type="evidence" value="ECO:0007669"/>
    <property type="project" value="InterPro"/>
</dbReference>
<dbReference type="Proteomes" id="UP000235371">
    <property type="component" value="Unassembled WGS sequence"/>
</dbReference>
<feature type="compositionally biased region" description="Pro residues" evidence="2">
    <location>
        <begin position="130"/>
        <end position="139"/>
    </location>
</feature>
<keyword evidence="1" id="KW-0378">Hydrolase</keyword>
<dbReference type="InterPro" id="IPR009027">
    <property type="entry name" value="Ribosomal_bL9/RNase_H1_N"/>
</dbReference>
<dbReference type="GO" id="GO:0043139">
    <property type="term" value="F:5'-3' DNA helicase activity"/>
    <property type="evidence" value="ECO:0007669"/>
    <property type="project" value="UniProtKB-EC"/>
</dbReference>
<evidence type="ECO:0000259" key="4">
    <source>
        <dbReference type="Pfam" id="PF05970"/>
    </source>
</evidence>
<comment type="similarity">
    <text evidence="1">Belongs to the helicase family.</text>
</comment>
<dbReference type="OrthoDB" id="3559638at2759"/>
<reference evidence="5 6" key="1">
    <citation type="submission" date="2016-04" db="EMBL/GenBank/DDBJ databases">
        <title>A degradative enzymes factory behind the ericoid mycorrhizal symbiosis.</title>
        <authorList>
            <consortium name="DOE Joint Genome Institute"/>
            <person name="Martino E."/>
            <person name="Morin E."/>
            <person name="Grelet G."/>
            <person name="Kuo A."/>
            <person name="Kohler A."/>
            <person name="Daghino S."/>
            <person name="Barry K."/>
            <person name="Choi C."/>
            <person name="Cichocki N."/>
            <person name="Clum A."/>
            <person name="Copeland A."/>
            <person name="Hainaut M."/>
            <person name="Haridas S."/>
            <person name="Labutti K."/>
            <person name="Lindquist E."/>
            <person name="Lipzen A."/>
            <person name="Khouja H.-R."/>
            <person name="Murat C."/>
            <person name="Ohm R."/>
            <person name="Olson A."/>
            <person name="Spatafora J."/>
            <person name="Veneault-Fourrey C."/>
            <person name="Henrissat B."/>
            <person name="Grigoriev I."/>
            <person name="Martin F."/>
            <person name="Perotto S."/>
        </authorList>
    </citation>
    <scope>NUCLEOTIDE SEQUENCE [LARGE SCALE GENOMIC DNA]</scope>
    <source>
        <strain evidence="5 6">E</strain>
    </source>
</reference>
<keyword evidence="1" id="KW-0234">DNA repair</keyword>
<evidence type="ECO:0000259" key="3">
    <source>
        <dbReference type="Pfam" id="PF01693"/>
    </source>
</evidence>
<dbReference type="InterPro" id="IPR010285">
    <property type="entry name" value="DNA_helicase_pif1-like_DEAD"/>
</dbReference>
<keyword evidence="1" id="KW-0347">Helicase</keyword>
<dbReference type="AlphaFoldDB" id="A0A2J6THM0"/>
<comment type="cofactor">
    <cofactor evidence="1">
        <name>Mg(2+)</name>
        <dbReference type="ChEBI" id="CHEBI:18420"/>
    </cofactor>
</comment>
<dbReference type="SUPFAM" id="SSF52540">
    <property type="entry name" value="P-loop containing nucleoside triphosphate hydrolases"/>
    <property type="match status" value="1"/>
</dbReference>
<evidence type="ECO:0000256" key="1">
    <source>
        <dbReference type="RuleBase" id="RU363044"/>
    </source>
</evidence>
<evidence type="ECO:0000256" key="2">
    <source>
        <dbReference type="SAM" id="MobiDB-lite"/>
    </source>
</evidence>
<dbReference type="GeneID" id="36587846"/>
<dbReference type="GO" id="GO:0006310">
    <property type="term" value="P:DNA recombination"/>
    <property type="evidence" value="ECO:0007669"/>
    <property type="project" value="UniProtKB-KW"/>
</dbReference>
<dbReference type="InParanoid" id="A0A2J6THM0"/>
<evidence type="ECO:0000313" key="5">
    <source>
        <dbReference type="EMBL" id="PMD62491.1"/>
    </source>
</evidence>
<dbReference type="RefSeq" id="XP_024739395.1">
    <property type="nucleotide sequence ID" value="XM_024879769.1"/>
</dbReference>
<feature type="domain" description="DNA helicase Pif1-like DEAD-box helicase" evidence="4">
    <location>
        <begin position="272"/>
        <end position="344"/>
    </location>
</feature>
<evidence type="ECO:0000313" key="6">
    <source>
        <dbReference type="Proteomes" id="UP000235371"/>
    </source>
</evidence>
<dbReference type="Gene3D" id="3.40.970.10">
    <property type="entry name" value="Ribonuclease H1, N-terminal domain"/>
    <property type="match status" value="1"/>
</dbReference>
<dbReference type="SUPFAM" id="SSF55658">
    <property type="entry name" value="L9 N-domain-like"/>
    <property type="match status" value="1"/>
</dbReference>
<proteinExistence type="inferred from homology"/>
<name>A0A2J6THM0_9HELO</name>
<keyword evidence="1" id="KW-0233">DNA recombination</keyword>
<dbReference type="EC" id="5.6.2.3" evidence="1"/>
<dbReference type="InterPro" id="IPR011320">
    <property type="entry name" value="RNase_H1_N"/>
</dbReference>
<dbReference type="GO" id="GO:0016887">
    <property type="term" value="F:ATP hydrolysis activity"/>
    <property type="evidence" value="ECO:0007669"/>
    <property type="project" value="RHEA"/>
</dbReference>
<keyword evidence="1" id="KW-0227">DNA damage</keyword>
<dbReference type="Gene3D" id="3.40.50.300">
    <property type="entry name" value="P-loop containing nucleotide triphosphate hydrolases"/>
    <property type="match status" value="1"/>
</dbReference>
<feature type="region of interest" description="Disordered" evidence="2">
    <location>
        <begin position="95"/>
        <end position="139"/>
    </location>
</feature>
<accession>A0A2J6THM0</accession>
<protein>
    <recommendedName>
        <fullName evidence="1">ATP-dependent DNA helicase</fullName>
        <ecNumber evidence="1">5.6.2.3</ecNumber>
    </recommendedName>
</protein>
<dbReference type="GO" id="GO:0005524">
    <property type="term" value="F:ATP binding"/>
    <property type="evidence" value="ECO:0007669"/>
    <property type="project" value="UniProtKB-KW"/>
</dbReference>
<dbReference type="GO" id="GO:0006281">
    <property type="term" value="P:DNA repair"/>
    <property type="evidence" value="ECO:0007669"/>
    <property type="project" value="UniProtKB-KW"/>
</dbReference>
<keyword evidence="6" id="KW-1185">Reference proteome</keyword>
<gene>
    <name evidence="5" type="ORF">K444DRAFT_610544</name>
</gene>
<dbReference type="EMBL" id="KZ613783">
    <property type="protein sequence ID" value="PMD62491.1"/>
    <property type="molecule type" value="Genomic_DNA"/>
</dbReference>
<dbReference type="InterPro" id="IPR037056">
    <property type="entry name" value="RNase_H1_N_sf"/>
</dbReference>
<dbReference type="Pfam" id="PF05970">
    <property type="entry name" value="PIF1"/>
    <property type="match status" value="1"/>
</dbReference>
<dbReference type="STRING" id="1095630.A0A2J6THM0"/>
<organism evidence="5 6">
    <name type="scientific">Hyaloscypha bicolor E</name>
    <dbReference type="NCBI Taxonomy" id="1095630"/>
    <lineage>
        <taxon>Eukaryota</taxon>
        <taxon>Fungi</taxon>
        <taxon>Dikarya</taxon>
        <taxon>Ascomycota</taxon>
        <taxon>Pezizomycotina</taxon>
        <taxon>Leotiomycetes</taxon>
        <taxon>Helotiales</taxon>
        <taxon>Hyaloscyphaceae</taxon>
        <taxon>Hyaloscypha</taxon>
        <taxon>Hyaloscypha bicolor</taxon>
    </lineage>
</organism>